<sequence length="300" mass="33012">MAGWPTANDYSLAVAKRAFVHQRLAGLTFRRMKRINRPVLFTGNYAATFALEDPTGRPKALKLFTRHVPDRADRYAAIAAFLTERTPPQFVGFEYLPQAVQIEGVRYPGLLMDWANGVPLDTYVSANLEAPEALRKIAADILAFAASTEQQGFAHGDLQHDNILVADRLRLIDYDGMFVPAMAGRPAVESGHQNYQHPGRRRQVFGPTIDRFSAIAIYLALQTAIMAPRLYAEHAVENGLLFRKGDFEDPRKSAVIAALDRLRPLRPAARAFAALCAGDVEAVPSLADFAAQTGLGPRKA</sequence>
<evidence type="ECO:0000313" key="2">
    <source>
        <dbReference type="Proteomes" id="UP000248863"/>
    </source>
</evidence>
<comment type="caution">
    <text evidence="1">The sequence shown here is derived from an EMBL/GenBank/DDBJ whole genome shotgun (WGS) entry which is preliminary data.</text>
</comment>
<organism evidence="1 2">
    <name type="scientific">Rhodoplanes elegans</name>
    <dbReference type="NCBI Taxonomy" id="29408"/>
    <lineage>
        <taxon>Bacteria</taxon>
        <taxon>Pseudomonadati</taxon>
        <taxon>Pseudomonadota</taxon>
        <taxon>Alphaproteobacteria</taxon>
        <taxon>Hyphomicrobiales</taxon>
        <taxon>Nitrobacteraceae</taxon>
        <taxon>Rhodoplanes</taxon>
    </lineage>
</organism>
<evidence type="ECO:0000313" key="1">
    <source>
        <dbReference type="EMBL" id="RAI31823.1"/>
    </source>
</evidence>
<keyword evidence="2" id="KW-1185">Reference proteome</keyword>
<gene>
    <name evidence="1" type="ORF">CH338_25195</name>
</gene>
<dbReference type="EMBL" id="NPEU01000471">
    <property type="protein sequence ID" value="RAI31823.1"/>
    <property type="molecule type" value="Genomic_DNA"/>
</dbReference>
<reference evidence="1 2" key="1">
    <citation type="submission" date="2017-07" db="EMBL/GenBank/DDBJ databases">
        <title>Draft Genome Sequences of Select Purple Nonsulfur Bacteria.</title>
        <authorList>
            <person name="Lasarre B."/>
            <person name="Mckinlay J.B."/>
        </authorList>
    </citation>
    <scope>NUCLEOTIDE SEQUENCE [LARGE SCALE GENOMIC DNA]</scope>
    <source>
        <strain evidence="1 2">DSM 11907</strain>
    </source>
</reference>
<dbReference type="Proteomes" id="UP000248863">
    <property type="component" value="Unassembled WGS sequence"/>
</dbReference>
<dbReference type="SUPFAM" id="SSF56112">
    <property type="entry name" value="Protein kinase-like (PK-like)"/>
    <property type="match status" value="1"/>
</dbReference>
<name>A0A327K1X5_9BRAD</name>
<dbReference type="Gene3D" id="1.10.510.10">
    <property type="entry name" value="Transferase(Phosphotransferase) domain 1"/>
    <property type="match status" value="1"/>
</dbReference>
<feature type="non-terminal residue" evidence="1">
    <location>
        <position position="300"/>
    </location>
</feature>
<accession>A0A327K1X5</accession>
<dbReference type="InterPro" id="IPR011009">
    <property type="entry name" value="Kinase-like_dom_sf"/>
</dbReference>
<dbReference type="AlphaFoldDB" id="A0A327K1X5"/>
<evidence type="ECO:0008006" key="3">
    <source>
        <dbReference type="Google" id="ProtNLM"/>
    </source>
</evidence>
<proteinExistence type="predicted"/>
<protein>
    <recommendedName>
        <fullName evidence="3">Protein kinase domain-containing protein</fullName>
    </recommendedName>
</protein>